<keyword evidence="3" id="KW-1185">Reference proteome</keyword>
<dbReference type="Proteomes" id="UP000249842">
    <property type="component" value="Unassembled WGS sequence"/>
</dbReference>
<name>A0A328B334_9CAUL</name>
<proteinExistence type="predicted"/>
<feature type="signal peptide" evidence="1">
    <location>
        <begin position="1"/>
        <end position="21"/>
    </location>
</feature>
<protein>
    <submittedName>
        <fullName evidence="2">Uncharacterized protein</fullName>
    </submittedName>
</protein>
<accession>A0A328B334</accession>
<dbReference type="EMBL" id="QFYP01000001">
    <property type="protein sequence ID" value="RAK61237.1"/>
    <property type="molecule type" value="Genomic_DNA"/>
</dbReference>
<reference evidence="3" key="1">
    <citation type="submission" date="2018-05" db="EMBL/GenBank/DDBJ databases">
        <authorList>
            <person name="Li X."/>
        </authorList>
    </citation>
    <scope>NUCLEOTIDE SEQUENCE [LARGE SCALE GENOMIC DNA]</scope>
    <source>
        <strain evidence="3">HKS-05</strain>
    </source>
</reference>
<evidence type="ECO:0000313" key="3">
    <source>
        <dbReference type="Proteomes" id="UP000249842"/>
    </source>
</evidence>
<evidence type="ECO:0000313" key="2">
    <source>
        <dbReference type="EMBL" id="RAK61237.1"/>
    </source>
</evidence>
<organism evidence="2 3">
    <name type="scientific">Phenylobacterium hankyongense</name>
    <dbReference type="NCBI Taxonomy" id="1813876"/>
    <lineage>
        <taxon>Bacteria</taxon>
        <taxon>Pseudomonadati</taxon>
        <taxon>Pseudomonadota</taxon>
        <taxon>Alphaproteobacteria</taxon>
        <taxon>Caulobacterales</taxon>
        <taxon>Caulobacteraceae</taxon>
        <taxon>Phenylobacterium</taxon>
    </lineage>
</organism>
<evidence type="ECO:0000256" key="1">
    <source>
        <dbReference type="SAM" id="SignalP"/>
    </source>
</evidence>
<gene>
    <name evidence="2" type="ORF">DJ021_16220</name>
</gene>
<feature type="chain" id="PRO_5016338638" evidence="1">
    <location>
        <begin position="22"/>
        <end position="146"/>
    </location>
</feature>
<sequence length="146" mass="15938">MLRRIALSVLPLLLLVGRAEASESAPTKDVGQYVDIQPVGLPIVAGGQLVNYVFVYVRLNLTSGANPSRWREKEPFFRDALVRAGHRTPFTQPDDYQKINVDKLTSTLMTEAVAITGPGVIRSVVVTSQAPRRRAPTPRPAPAPLP</sequence>
<comment type="caution">
    <text evidence="2">The sequence shown here is derived from an EMBL/GenBank/DDBJ whole genome shotgun (WGS) entry which is preliminary data.</text>
</comment>
<dbReference type="AlphaFoldDB" id="A0A328B334"/>
<keyword evidence="1" id="KW-0732">Signal</keyword>